<organism evidence="3 4">
    <name type="scientific">Pseudoduganella lutea</name>
    <dbReference type="NCBI Taxonomy" id="321985"/>
    <lineage>
        <taxon>Bacteria</taxon>
        <taxon>Pseudomonadati</taxon>
        <taxon>Pseudomonadota</taxon>
        <taxon>Betaproteobacteria</taxon>
        <taxon>Burkholderiales</taxon>
        <taxon>Oxalobacteraceae</taxon>
        <taxon>Telluria group</taxon>
        <taxon>Pseudoduganella</taxon>
    </lineage>
</organism>
<feature type="signal peptide" evidence="1">
    <location>
        <begin position="1"/>
        <end position="24"/>
    </location>
</feature>
<dbReference type="RefSeq" id="WP_130189730.1">
    <property type="nucleotide sequence ID" value="NZ_CP035913.1"/>
</dbReference>
<name>A0A4V0Z4E1_9BURK</name>
<evidence type="ECO:0000256" key="1">
    <source>
        <dbReference type="SAM" id="SignalP"/>
    </source>
</evidence>
<evidence type="ECO:0000313" key="3">
    <source>
        <dbReference type="EMBL" id="QBE66623.1"/>
    </source>
</evidence>
<dbReference type="InterPro" id="IPR013424">
    <property type="entry name" value="Ice-binding_C"/>
</dbReference>
<feature type="domain" description="Ice-binding protein C-terminal" evidence="2">
    <location>
        <begin position="137"/>
        <end position="161"/>
    </location>
</feature>
<reference evidence="3 4" key="1">
    <citation type="submission" date="2019-02" db="EMBL/GenBank/DDBJ databases">
        <title>Draft Genome Sequences of Six Type Strains of the Genus Massilia.</title>
        <authorList>
            <person name="Miess H."/>
            <person name="Frediansyhah A."/>
            <person name="Gross H."/>
        </authorList>
    </citation>
    <scope>NUCLEOTIDE SEQUENCE [LARGE SCALE GENOMIC DNA]</scope>
    <source>
        <strain evidence="3 4">DSM 17473</strain>
    </source>
</reference>
<sequence length="163" mass="17118">MKLKQFLGTTAVATALLFTGAANAELYQFTVTGDYSATWQLDTDVEPDVVIEQLGLTYYDVAGSYDGAASGYAHVSFFYGGFGGGLSLEDSATGEYLVVADGPQIYAGNGLTPSYTVGTYALTEYEGGGAYTLTISAVPEPATYGMLLAGMGMLGIALRRRQH</sequence>
<evidence type="ECO:0000259" key="2">
    <source>
        <dbReference type="Pfam" id="PF07589"/>
    </source>
</evidence>
<dbReference type="Proteomes" id="UP000290637">
    <property type="component" value="Chromosome"/>
</dbReference>
<keyword evidence="1" id="KW-0732">Signal</keyword>
<evidence type="ECO:0000313" key="4">
    <source>
        <dbReference type="Proteomes" id="UP000290637"/>
    </source>
</evidence>
<dbReference type="NCBIfam" id="TIGR02595">
    <property type="entry name" value="PEP_CTERM"/>
    <property type="match status" value="1"/>
</dbReference>
<accession>A0A4V0Z4E1</accession>
<dbReference type="KEGG" id="plue:EWM63_29655"/>
<dbReference type="OrthoDB" id="8910694at2"/>
<gene>
    <name evidence="3" type="ORF">EWM63_29655</name>
</gene>
<dbReference type="EMBL" id="CP035913">
    <property type="protein sequence ID" value="QBE66623.1"/>
    <property type="molecule type" value="Genomic_DNA"/>
</dbReference>
<dbReference type="Pfam" id="PF07589">
    <property type="entry name" value="PEP-CTERM"/>
    <property type="match status" value="1"/>
</dbReference>
<feature type="chain" id="PRO_5020673144" evidence="1">
    <location>
        <begin position="25"/>
        <end position="163"/>
    </location>
</feature>
<dbReference type="AlphaFoldDB" id="A0A4V0Z4E1"/>
<proteinExistence type="predicted"/>
<protein>
    <submittedName>
        <fullName evidence="3">PEP-CTERM sorting domain-containing protein</fullName>
    </submittedName>
</protein>
<keyword evidence="4" id="KW-1185">Reference proteome</keyword>